<accession>A0A9Q3PA17</accession>
<comment type="caution">
    <text evidence="2">The sequence shown here is derived from an EMBL/GenBank/DDBJ whole genome shotgun (WGS) entry which is preliminary data.</text>
</comment>
<dbReference type="Proteomes" id="UP000765509">
    <property type="component" value="Unassembled WGS sequence"/>
</dbReference>
<dbReference type="OrthoDB" id="5598729at2759"/>
<dbReference type="AlphaFoldDB" id="A0A9Q3PA17"/>
<evidence type="ECO:0008006" key="4">
    <source>
        <dbReference type="Google" id="ProtNLM"/>
    </source>
</evidence>
<gene>
    <name evidence="2" type="ORF">O181_091841</name>
</gene>
<dbReference type="EMBL" id="AVOT02058200">
    <property type="protein sequence ID" value="MBW0552126.1"/>
    <property type="molecule type" value="Genomic_DNA"/>
</dbReference>
<evidence type="ECO:0000256" key="1">
    <source>
        <dbReference type="SAM" id="MobiDB-lite"/>
    </source>
</evidence>
<name>A0A9Q3PA17_9BASI</name>
<evidence type="ECO:0000313" key="3">
    <source>
        <dbReference type="Proteomes" id="UP000765509"/>
    </source>
</evidence>
<proteinExistence type="predicted"/>
<sequence length="167" mass="19151">MAMECDKSTLVSKGQGLAKPFDRLGNQWLLPNSLYVPELTTTLLALSSITKNETQVQRTTSQFEIYLDNYTNPSFICPISGRVLEPQSNLSTLHCLNTYEKENGNIWHKQVGHMNKYDMKKLIDTTETSERESLDDQPKDNCHRIELIPKDDEDKDSFVEALEQQPQ</sequence>
<protein>
    <recommendedName>
        <fullName evidence="4">GAG-pre-integrase domain-containing protein</fullName>
    </recommendedName>
</protein>
<evidence type="ECO:0000313" key="2">
    <source>
        <dbReference type="EMBL" id="MBW0552126.1"/>
    </source>
</evidence>
<keyword evidence="3" id="KW-1185">Reference proteome</keyword>
<reference evidence="2" key="1">
    <citation type="submission" date="2021-03" db="EMBL/GenBank/DDBJ databases">
        <title>Draft genome sequence of rust myrtle Austropuccinia psidii MF-1, a brazilian biotype.</title>
        <authorList>
            <person name="Quecine M.C."/>
            <person name="Pachon D.M.R."/>
            <person name="Bonatelli M.L."/>
            <person name="Correr F.H."/>
            <person name="Franceschini L.M."/>
            <person name="Leite T.F."/>
            <person name="Margarido G.R.A."/>
            <person name="Almeida C.A."/>
            <person name="Ferrarezi J.A."/>
            <person name="Labate C.A."/>
        </authorList>
    </citation>
    <scope>NUCLEOTIDE SEQUENCE</scope>
    <source>
        <strain evidence="2">MF-1</strain>
    </source>
</reference>
<organism evidence="2 3">
    <name type="scientific">Austropuccinia psidii MF-1</name>
    <dbReference type="NCBI Taxonomy" id="1389203"/>
    <lineage>
        <taxon>Eukaryota</taxon>
        <taxon>Fungi</taxon>
        <taxon>Dikarya</taxon>
        <taxon>Basidiomycota</taxon>
        <taxon>Pucciniomycotina</taxon>
        <taxon>Pucciniomycetes</taxon>
        <taxon>Pucciniales</taxon>
        <taxon>Sphaerophragmiaceae</taxon>
        <taxon>Austropuccinia</taxon>
    </lineage>
</organism>
<feature type="region of interest" description="Disordered" evidence="1">
    <location>
        <begin position="129"/>
        <end position="167"/>
    </location>
</feature>
<feature type="compositionally biased region" description="Basic and acidic residues" evidence="1">
    <location>
        <begin position="129"/>
        <end position="158"/>
    </location>
</feature>